<dbReference type="EMBL" id="JACJST010000020">
    <property type="protein sequence ID" value="MBD2570039.1"/>
    <property type="molecule type" value="Genomic_DNA"/>
</dbReference>
<protein>
    <submittedName>
        <fullName evidence="2">Uncharacterized protein</fullName>
    </submittedName>
</protein>
<keyword evidence="1" id="KW-0812">Transmembrane</keyword>
<name>A0ABR8FM73_9NOST</name>
<evidence type="ECO:0000313" key="2">
    <source>
        <dbReference type="EMBL" id="MBD2570039.1"/>
    </source>
</evidence>
<dbReference type="RefSeq" id="WP_190717403.1">
    <property type="nucleotide sequence ID" value="NZ_JACJST010000020.1"/>
</dbReference>
<organism evidence="2 3">
    <name type="scientific">Anabaena lutea FACHB-196</name>
    <dbReference type="NCBI Taxonomy" id="2692881"/>
    <lineage>
        <taxon>Bacteria</taxon>
        <taxon>Bacillati</taxon>
        <taxon>Cyanobacteriota</taxon>
        <taxon>Cyanophyceae</taxon>
        <taxon>Nostocales</taxon>
        <taxon>Nostocaceae</taxon>
        <taxon>Anabaena</taxon>
    </lineage>
</organism>
<feature type="transmembrane region" description="Helical" evidence="1">
    <location>
        <begin position="131"/>
        <end position="154"/>
    </location>
</feature>
<gene>
    <name evidence="2" type="ORF">H6G59_19485</name>
</gene>
<keyword evidence="1" id="KW-0472">Membrane</keyword>
<dbReference type="Proteomes" id="UP000640531">
    <property type="component" value="Unassembled WGS sequence"/>
</dbReference>
<proteinExistence type="predicted"/>
<comment type="caution">
    <text evidence="2">The sequence shown here is derived from an EMBL/GenBank/DDBJ whole genome shotgun (WGS) entry which is preliminary data.</text>
</comment>
<reference evidence="2 3" key="1">
    <citation type="journal article" date="2020" name="ISME J.">
        <title>Comparative genomics reveals insights into cyanobacterial evolution and habitat adaptation.</title>
        <authorList>
            <person name="Chen M.Y."/>
            <person name="Teng W.K."/>
            <person name="Zhao L."/>
            <person name="Hu C.X."/>
            <person name="Zhou Y.K."/>
            <person name="Han B.P."/>
            <person name="Song L.R."/>
            <person name="Shu W.S."/>
        </authorList>
    </citation>
    <scope>NUCLEOTIDE SEQUENCE [LARGE SCALE GENOMIC DNA]</scope>
    <source>
        <strain evidence="2 3">FACHB-196</strain>
    </source>
</reference>
<keyword evidence="3" id="KW-1185">Reference proteome</keyword>
<keyword evidence="1" id="KW-1133">Transmembrane helix</keyword>
<evidence type="ECO:0000256" key="1">
    <source>
        <dbReference type="SAM" id="Phobius"/>
    </source>
</evidence>
<sequence>MNPQDALKLAKQGDANAIATLINSSLQGKGIIAKVTQKDHCLQIILESAETPNQESLVNLIRKGLISLKPGSINRVTLYARQPGNSLILWSERFSLTVAETPKNTPTFAPAMSVEASQQLKKEAKKKELEFNMVFWGIIFLFGGCTVYAGGYPWTCQQAEDAVREAQRDLGRAYNQNLDDNRLYSYSYVLSNKQGIRDRKCSN</sequence>
<accession>A0ABR8FM73</accession>
<evidence type="ECO:0000313" key="3">
    <source>
        <dbReference type="Proteomes" id="UP000640531"/>
    </source>
</evidence>